<dbReference type="Proteomes" id="UP001377168">
    <property type="component" value="Unassembled WGS sequence"/>
</dbReference>
<proteinExistence type="predicted"/>
<evidence type="ECO:0000313" key="1">
    <source>
        <dbReference type="EMBL" id="MEJ8632739.1"/>
    </source>
</evidence>
<keyword evidence="2" id="KW-1185">Reference proteome</keyword>
<sequence>MKKSYVALAATTLLVSGCGTAAPPAQSADRVDRGEPYGVIAHMDDRHDGPHITIVNTAGQAVEFPARSDDYARCSVDERYPECAGRTPGP</sequence>
<accession>A0ACC6PMZ2</accession>
<protein>
    <submittedName>
        <fullName evidence="1">Uncharacterized protein</fullName>
    </submittedName>
</protein>
<dbReference type="EMBL" id="JBBKAJ010000022">
    <property type="protein sequence ID" value="MEJ8632739.1"/>
    <property type="molecule type" value="Genomic_DNA"/>
</dbReference>
<gene>
    <name evidence="1" type="ORF">WKI67_04950</name>
</gene>
<evidence type="ECO:0000313" key="2">
    <source>
        <dbReference type="Proteomes" id="UP001377168"/>
    </source>
</evidence>
<name>A0ACC6PMZ2_9ACTN</name>
<organism evidence="1 2">
    <name type="scientific">Streptomyces achmelvichensis</name>
    <dbReference type="NCBI Taxonomy" id="3134111"/>
    <lineage>
        <taxon>Bacteria</taxon>
        <taxon>Bacillati</taxon>
        <taxon>Actinomycetota</taxon>
        <taxon>Actinomycetes</taxon>
        <taxon>Kitasatosporales</taxon>
        <taxon>Streptomycetaceae</taxon>
        <taxon>Streptomyces</taxon>
    </lineage>
</organism>
<reference evidence="1" key="1">
    <citation type="submission" date="2024-03" db="EMBL/GenBank/DDBJ databases">
        <title>Novel Streptomyces species of biotechnological and ecological value are a feature of Machair soil.</title>
        <authorList>
            <person name="Prole J.R."/>
            <person name="Goodfellow M."/>
            <person name="Allenby N."/>
            <person name="Ward A.C."/>
        </authorList>
    </citation>
    <scope>NUCLEOTIDE SEQUENCE</scope>
    <source>
        <strain evidence="1">MS2.AVA.5</strain>
    </source>
</reference>
<comment type="caution">
    <text evidence="1">The sequence shown here is derived from an EMBL/GenBank/DDBJ whole genome shotgun (WGS) entry which is preliminary data.</text>
</comment>